<dbReference type="PATRIC" id="fig|33014.5.peg.339"/>
<protein>
    <submittedName>
        <fullName evidence="5">DeoR faimly transcriptional regulator</fullName>
    </submittedName>
</protein>
<evidence type="ECO:0000256" key="3">
    <source>
        <dbReference type="ARBA" id="ARBA00023163"/>
    </source>
</evidence>
<sequence>MRDAREFVILDRLRATRSATVAELAEAAGTSDATIRRDLARLDEQGALRRTHGGAVLVEVDAPFAEVEQVNREAKERIARAAAAQIQDGQSVVLDIGTTTLHLAEQLRGRAVTVITANVAAFDVLRDDRSVRLILLPGDWDPVYRSVSGPLTAESLRMLHADHAFVGVSGIADNGDLRDTTMAQVPIKRAMAEMSDRVTVLADSSKFPGTGAGRVAPTASLTQLITEAAPHERVSQCLADKGVSVTVA</sequence>
<feature type="domain" description="HTH deoR-type" evidence="4">
    <location>
        <begin position="2"/>
        <end position="57"/>
    </location>
</feature>
<proteinExistence type="predicted"/>
<dbReference type="PANTHER" id="PTHR30363">
    <property type="entry name" value="HTH-TYPE TRANSCRIPTIONAL REGULATOR SRLR-RELATED"/>
    <property type="match status" value="1"/>
</dbReference>
<keyword evidence="1" id="KW-0805">Transcription regulation</keyword>
<evidence type="ECO:0000259" key="4">
    <source>
        <dbReference type="PROSITE" id="PS51000"/>
    </source>
</evidence>
<dbReference type="KEGG" id="cmh:VO01_01605"/>
<dbReference type="SUPFAM" id="SSF46785">
    <property type="entry name" value="Winged helix' DNA-binding domain"/>
    <property type="match status" value="1"/>
</dbReference>
<dbReference type="AlphaFoldDB" id="A0A0D5CED0"/>
<dbReference type="EMBL" id="CP011043">
    <property type="protein sequence ID" value="AJW78003.1"/>
    <property type="molecule type" value="Genomic_DNA"/>
</dbReference>
<dbReference type="PROSITE" id="PS51000">
    <property type="entry name" value="HTH_DEOR_2"/>
    <property type="match status" value="1"/>
</dbReference>
<name>A0A0D5CED0_9MICO</name>
<dbReference type="SUPFAM" id="SSF100950">
    <property type="entry name" value="NagB/RpiA/CoA transferase-like"/>
    <property type="match status" value="1"/>
</dbReference>
<organism evidence="5 6">
    <name type="scientific">Clavibacter michiganensis subsp. insidiosus</name>
    <dbReference type="NCBI Taxonomy" id="33014"/>
    <lineage>
        <taxon>Bacteria</taxon>
        <taxon>Bacillati</taxon>
        <taxon>Actinomycetota</taxon>
        <taxon>Actinomycetes</taxon>
        <taxon>Micrococcales</taxon>
        <taxon>Microbacteriaceae</taxon>
        <taxon>Clavibacter</taxon>
    </lineage>
</organism>
<dbReference type="Pfam" id="PF08220">
    <property type="entry name" value="HTH_DeoR"/>
    <property type="match status" value="1"/>
</dbReference>
<dbReference type="PROSITE" id="PS00894">
    <property type="entry name" value="HTH_DEOR_1"/>
    <property type="match status" value="1"/>
</dbReference>
<dbReference type="InterPro" id="IPR050313">
    <property type="entry name" value="Carb_Metab_HTH_regulators"/>
</dbReference>
<dbReference type="Pfam" id="PF00455">
    <property type="entry name" value="DeoRC"/>
    <property type="match status" value="1"/>
</dbReference>
<keyword evidence="3" id="KW-0804">Transcription</keyword>
<dbReference type="InterPro" id="IPR018356">
    <property type="entry name" value="Tscrpt_reg_HTH_DeoR_CS"/>
</dbReference>
<evidence type="ECO:0000313" key="6">
    <source>
        <dbReference type="Proteomes" id="UP000032604"/>
    </source>
</evidence>
<dbReference type="InterPro" id="IPR036390">
    <property type="entry name" value="WH_DNA-bd_sf"/>
</dbReference>
<dbReference type="GO" id="GO:0003700">
    <property type="term" value="F:DNA-binding transcription factor activity"/>
    <property type="evidence" value="ECO:0007669"/>
    <property type="project" value="InterPro"/>
</dbReference>
<dbReference type="GO" id="GO:0003677">
    <property type="term" value="F:DNA binding"/>
    <property type="evidence" value="ECO:0007669"/>
    <property type="project" value="UniProtKB-KW"/>
</dbReference>
<dbReference type="Proteomes" id="UP000032604">
    <property type="component" value="Chromosome"/>
</dbReference>
<evidence type="ECO:0000313" key="5">
    <source>
        <dbReference type="EMBL" id="AJW78003.1"/>
    </source>
</evidence>
<dbReference type="Gene3D" id="1.10.10.10">
    <property type="entry name" value="Winged helix-like DNA-binding domain superfamily/Winged helix DNA-binding domain"/>
    <property type="match status" value="1"/>
</dbReference>
<dbReference type="InterPro" id="IPR001034">
    <property type="entry name" value="DeoR_HTH"/>
</dbReference>
<dbReference type="RefSeq" id="WP_045526400.1">
    <property type="nucleotide sequence ID" value="NZ_CP011043.1"/>
</dbReference>
<dbReference type="PANTHER" id="PTHR30363:SF44">
    <property type="entry name" value="AGA OPERON TRANSCRIPTIONAL REPRESSOR-RELATED"/>
    <property type="match status" value="1"/>
</dbReference>
<dbReference type="InterPro" id="IPR036388">
    <property type="entry name" value="WH-like_DNA-bd_sf"/>
</dbReference>
<dbReference type="Gene3D" id="3.40.50.1360">
    <property type="match status" value="1"/>
</dbReference>
<accession>A0A0D5CED0</accession>
<dbReference type="InterPro" id="IPR014036">
    <property type="entry name" value="DeoR-like_C"/>
</dbReference>
<evidence type="ECO:0000256" key="1">
    <source>
        <dbReference type="ARBA" id="ARBA00023015"/>
    </source>
</evidence>
<gene>
    <name evidence="5" type="ORF">VO01_01605</name>
</gene>
<reference evidence="5 6" key="1">
    <citation type="journal article" date="2015" name="Genome Announc.">
        <title>Complete Genome Sequence of Clavibacter michiganensis subsp. insidiosus R1-1 Using PacBio Single-Molecule Real-Time Technology.</title>
        <authorList>
            <person name="Lu Y."/>
            <person name="Samac D.A."/>
            <person name="Glazebrook J."/>
            <person name="Ishimaru C.A."/>
        </authorList>
    </citation>
    <scope>NUCLEOTIDE SEQUENCE [LARGE SCALE GENOMIC DNA]</scope>
    <source>
        <strain evidence="5 6">R1-1</strain>
    </source>
</reference>
<dbReference type="InterPro" id="IPR037171">
    <property type="entry name" value="NagB/RpiA_transferase-like"/>
</dbReference>
<dbReference type="PRINTS" id="PR00037">
    <property type="entry name" value="HTHLACR"/>
</dbReference>
<dbReference type="HOGENOM" id="CLU_060699_0_1_11"/>
<keyword evidence="2" id="KW-0238">DNA-binding</keyword>
<dbReference type="SMART" id="SM01134">
    <property type="entry name" value="DeoRC"/>
    <property type="match status" value="1"/>
</dbReference>
<dbReference type="SMART" id="SM00420">
    <property type="entry name" value="HTH_DEOR"/>
    <property type="match status" value="1"/>
</dbReference>
<evidence type="ECO:0000256" key="2">
    <source>
        <dbReference type="ARBA" id="ARBA00023125"/>
    </source>
</evidence>